<reference evidence="2" key="1">
    <citation type="submission" date="2023-03" db="EMBL/GenBank/DDBJ databases">
        <title>Actinoallomurus iriomotensis NBRC 103684.</title>
        <authorList>
            <person name="Ichikawa N."/>
            <person name="Sato H."/>
            <person name="Tonouchi N."/>
        </authorList>
    </citation>
    <scope>NUCLEOTIDE SEQUENCE</scope>
    <source>
        <strain evidence="2">NBRC 103684</strain>
    </source>
</reference>
<comment type="caution">
    <text evidence="2">The sequence shown here is derived from an EMBL/GenBank/DDBJ whole genome shotgun (WGS) entry which is preliminary data.</text>
</comment>
<feature type="region of interest" description="Disordered" evidence="1">
    <location>
        <begin position="1"/>
        <end position="48"/>
    </location>
</feature>
<organism evidence="2 3">
    <name type="scientific">Actinoallomurus iriomotensis</name>
    <dbReference type="NCBI Taxonomy" id="478107"/>
    <lineage>
        <taxon>Bacteria</taxon>
        <taxon>Bacillati</taxon>
        <taxon>Actinomycetota</taxon>
        <taxon>Actinomycetes</taxon>
        <taxon>Streptosporangiales</taxon>
        <taxon>Thermomonosporaceae</taxon>
        <taxon>Actinoallomurus</taxon>
    </lineage>
</organism>
<proteinExistence type="predicted"/>
<protein>
    <submittedName>
        <fullName evidence="2">Uncharacterized protein</fullName>
    </submittedName>
</protein>
<gene>
    <name evidence="2" type="ORF">Airi02_088460</name>
</gene>
<evidence type="ECO:0000313" key="2">
    <source>
        <dbReference type="EMBL" id="GLY90917.1"/>
    </source>
</evidence>
<dbReference type="AlphaFoldDB" id="A0A9W6SDW2"/>
<name>A0A9W6SDW2_9ACTN</name>
<keyword evidence="3" id="KW-1185">Reference proteome</keyword>
<dbReference type="Proteomes" id="UP001165074">
    <property type="component" value="Unassembled WGS sequence"/>
</dbReference>
<evidence type="ECO:0000256" key="1">
    <source>
        <dbReference type="SAM" id="MobiDB-lite"/>
    </source>
</evidence>
<evidence type="ECO:0000313" key="3">
    <source>
        <dbReference type="Proteomes" id="UP001165074"/>
    </source>
</evidence>
<sequence length="69" mass="7480">MRSIEEPTSPAFCNPSVRGEVPAAEKADGVNANCGRDSPKPPWEPPRRTILERVVQVCTVGGMFAQRAD</sequence>
<accession>A0A9W6SDW2</accession>
<dbReference type="EMBL" id="BSTK01000018">
    <property type="protein sequence ID" value="GLY90917.1"/>
    <property type="molecule type" value="Genomic_DNA"/>
</dbReference>